<evidence type="ECO:0000313" key="3">
    <source>
        <dbReference type="Proteomes" id="UP001642409"/>
    </source>
</evidence>
<evidence type="ECO:0000313" key="1">
    <source>
        <dbReference type="EMBL" id="CAI9966422.1"/>
    </source>
</evidence>
<organism evidence="1">
    <name type="scientific">Hexamita inflata</name>
    <dbReference type="NCBI Taxonomy" id="28002"/>
    <lineage>
        <taxon>Eukaryota</taxon>
        <taxon>Metamonada</taxon>
        <taxon>Diplomonadida</taxon>
        <taxon>Hexamitidae</taxon>
        <taxon>Hexamitinae</taxon>
        <taxon>Hexamita</taxon>
    </lineage>
</organism>
<sequence length="129" mass="15326">MTFTNIKELKQEKYLTKLAFLFIKYQIIIRQIFFNSRDTILRHWQHINQIFRSYMKQAGVLISQFAISRSAIIPIDTVYFGTSYKTGKGSKGKNPGSEPEILLNYQSILACHYRQQLNIIHQNIEYWKF</sequence>
<name>A0AA86R5N8_9EUKA</name>
<reference evidence="1" key="1">
    <citation type="submission" date="2023-06" db="EMBL/GenBank/DDBJ databases">
        <authorList>
            <person name="Kurt Z."/>
        </authorList>
    </citation>
    <scope>NUCLEOTIDE SEQUENCE</scope>
</reference>
<dbReference type="Proteomes" id="UP001642409">
    <property type="component" value="Unassembled WGS sequence"/>
</dbReference>
<keyword evidence="3" id="KW-1185">Reference proteome</keyword>
<reference evidence="2 3" key="2">
    <citation type="submission" date="2024-07" db="EMBL/GenBank/DDBJ databases">
        <authorList>
            <person name="Akdeniz Z."/>
        </authorList>
    </citation>
    <scope>NUCLEOTIDE SEQUENCE [LARGE SCALE GENOMIC DNA]</scope>
</reference>
<protein>
    <submittedName>
        <fullName evidence="2">Hypothetical_protein</fullName>
    </submittedName>
</protein>
<gene>
    <name evidence="2" type="ORF">HINF_LOCUS34507</name>
    <name evidence="1" type="ORF">HINF_LOCUS54067</name>
</gene>
<comment type="caution">
    <text evidence="1">The sequence shown here is derived from an EMBL/GenBank/DDBJ whole genome shotgun (WGS) entry which is preliminary data.</text>
</comment>
<evidence type="ECO:0000313" key="2">
    <source>
        <dbReference type="EMBL" id="CAL6032488.1"/>
    </source>
</evidence>
<proteinExistence type="predicted"/>
<dbReference type="EMBL" id="CAXDID020000123">
    <property type="protein sequence ID" value="CAL6032488.1"/>
    <property type="molecule type" value="Genomic_DNA"/>
</dbReference>
<dbReference type="EMBL" id="CATOUU010001007">
    <property type="protein sequence ID" value="CAI9966422.1"/>
    <property type="molecule type" value="Genomic_DNA"/>
</dbReference>
<accession>A0AA86R5N8</accession>
<dbReference type="AlphaFoldDB" id="A0AA86R5N8"/>